<dbReference type="PANTHER" id="PTHR33164:SF43">
    <property type="entry name" value="HTH-TYPE TRANSCRIPTIONAL REPRESSOR YETL"/>
    <property type="match status" value="1"/>
</dbReference>
<dbReference type="InterPro" id="IPR036388">
    <property type="entry name" value="WH-like_DNA-bd_sf"/>
</dbReference>
<reference evidence="2 3" key="1">
    <citation type="journal article" date="2010" name="Stand. Genomic Sci.">
        <title>Complete genome sequence of Conexibacter woesei type strain (ID131577).</title>
        <authorList>
            <person name="Pukall R."/>
            <person name="Lapidus A."/>
            <person name="Glavina Del Rio T."/>
            <person name="Copeland A."/>
            <person name="Tice H."/>
            <person name="Cheng J.-F."/>
            <person name="Lucas S."/>
            <person name="Chen F."/>
            <person name="Nolan M."/>
            <person name="Bruce D."/>
            <person name="Goodwin L."/>
            <person name="Pitluck S."/>
            <person name="Mavromatis K."/>
            <person name="Ivanova N."/>
            <person name="Ovchinnikova G."/>
            <person name="Pati A."/>
            <person name="Chen A."/>
            <person name="Palaniappan K."/>
            <person name="Land M."/>
            <person name="Hauser L."/>
            <person name="Chang Y.-J."/>
            <person name="Jeffries C.D."/>
            <person name="Chain P."/>
            <person name="Meincke L."/>
            <person name="Sims D."/>
            <person name="Brettin T."/>
            <person name="Detter J.C."/>
            <person name="Rohde M."/>
            <person name="Goeker M."/>
            <person name="Bristow J."/>
            <person name="Eisen J.A."/>
            <person name="Markowitz V."/>
            <person name="Kyrpides N.C."/>
            <person name="Klenk H.-P."/>
            <person name="Hugenholtz P."/>
        </authorList>
    </citation>
    <scope>NUCLEOTIDE SEQUENCE [LARGE SCALE GENOMIC DNA]</scope>
    <source>
        <strain evidence="3">DSM 14684 / CIP 108061 / JCM 11494 / NBRC 100937 / ID131577</strain>
    </source>
</reference>
<protein>
    <submittedName>
        <fullName evidence="2">Transcriptional regulator, MarR family</fullName>
    </submittedName>
</protein>
<dbReference type="GO" id="GO:0006950">
    <property type="term" value="P:response to stress"/>
    <property type="evidence" value="ECO:0007669"/>
    <property type="project" value="TreeGrafter"/>
</dbReference>
<evidence type="ECO:0000313" key="2">
    <source>
        <dbReference type="EMBL" id="ADB50713.1"/>
    </source>
</evidence>
<evidence type="ECO:0000259" key="1">
    <source>
        <dbReference type="PROSITE" id="PS50995"/>
    </source>
</evidence>
<proteinExistence type="predicted"/>
<sequence length="140" mass="15234">MDREDLGALFARATRRLVDAERPLLAARGLSMWDYVVLSHLAREPAGTQLALARAIGYDKTRLIGLLDALEREGFVTRTPDPADRRARIVSLTPAGATLHAAAQADVHAMEDELLAHLSPTARRRLVATLTELTSGTPDD</sequence>
<dbReference type="InterPro" id="IPR036390">
    <property type="entry name" value="WH_DNA-bd_sf"/>
</dbReference>
<dbReference type="AlphaFoldDB" id="D3F6E6"/>
<dbReference type="Gene3D" id="1.10.10.10">
    <property type="entry name" value="Winged helix-like DNA-binding domain superfamily/Winged helix DNA-binding domain"/>
    <property type="match status" value="1"/>
</dbReference>
<dbReference type="InterPro" id="IPR000835">
    <property type="entry name" value="HTH_MarR-typ"/>
</dbReference>
<dbReference type="OrthoDB" id="5148120at2"/>
<dbReference type="PANTHER" id="PTHR33164">
    <property type="entry name" value="TRANSCRIPTIONAL REGULATOR, MARR FAMILY"/>
    <property type="match status" value="1"/>
</dbReference>
<keyword evidence="3" id="KW-1185">Reference proteome</keyword>
<dbReference type="SUPFAM" id="SSF46785">
    <property type="entry name" value="Winged helix' DNA-binding domain"/>
    <property type="match status" value="1"/>
</dbReference>
<dbReference type="PROSITE" id="PS50995">
    <property type="entry name" value="HTH_MARR_2"/>
    <property type="match status" value="1"/>
</dbReference>
<evidence type="ECO:0000313" key="3">
    <source>
        <dbReference type="Proteomes" id="UP000008229"/>
    </source>
</evidence>
<gene>
    <name evidence="2" type="ordered locus">Cwoe_2288</name>
</gene>
<name>D3F6E6_CONWI</name>
<dbReference type="KEGG" id="cwo:Cwoe_2288"/>
<dbReference type="PRINTS" id="PR00598">
    <property type="entry name" value="HTHMARR"/>
</dbReference>
<feature type="domain" description="HTH marR-type" evidence="1">
    <location>
        <begin position="3"/>
        <end position="135"/>
    </location>
</feature>
<accession>D3F6E6</accession>
<dbReference type="Proteomes" id="UP000008229">
    <property type="component" value="Chromosome"/>
</dbReference>
<dbReference type="STRING" id="469383.Cwoe_2288"/>
<dbReference type="eggNOG" id="COG1846">
    <property type="taxonomic scope" value="Bacteria"/>
</dbReference>
<dbReference type="Pfam" id="PF01047">
    <property type="entry name" value="MarR"/>
    <property type="match status" value="1"/>
</dbReference>
<dbReference type="RefSeq" id="WP_012933764.1">
    <property type="nucleotide sequence ID" value="NC_013739.1"/>
</dbReference>
<dbReference type="EMBL" id="CP001854">
    <property type="protein sequence ID" value="ADB50713.1"/>
    <property type="molecule type" value="Genomic_DNA"/>
</dbReference>
<reference evidence="3" key="2">
    <citation type="submission" date="2010-01" db="EMBL/GenBank/DDBJ databases">
        <title>The complete genome of Conexibacter woesei DSM 14684.</title>
        <authorList>
            <consortium name="US DOE Joint Genome Institute (JGI-PGF)"/>
            <person name="Lucas S."/>
            <person name="Copeland A."/>
            <person name="Lapidus A."/>
            <person name="Glavina del Rio T."/>
            <person name="Dalin E."/>
            <person name="Tice H."/>
            <person name="Bruce D."/>
            <person name="Goodwin L."/>
            <person name="Pitluck S."/>
            <person name="Kyrpides N."/>
            <person name="Mavromatis K."/>
            <person name="Ivanova N."/>
            <person name="Mikhailova N."/>
            <person name="Chertkov O."/>
            <person name="Brettin T."/>
            <person name="Detter J.C."/>
            <person name="Han C."/>
            <person name="Larimer F."/>
            <person name="Land M."/>
            <person name="Hauser L."/>
            <person name="Markowitz V."/>
            <person name="Cheng J.-F."/>
            <person name="Hugenholtz P."/>
            <person name="Woyke T."/>
            <person name="Wu D."/>
            <person name="Pukall R."/>
            <person name="Steenblock K."/>
            <person name="Schneider S."/>
            <person name="Klenk H.-P."/>
            <person name="Eisen J.A."/>
        </authorList>
    </citation>
    <scope>NUCLEOTIDE SEQUENCE [LARGE SCALE GENOMIC DNA]</scope>
    <source>
        <strain evidence="3">DSM 14684 / CIP 108061 / JCM 11494 / NBRC 100937 / ID131577</strain>
    </source>
</reference>
<dbReference type="GO" id="GO:0003700">
    <property type="term" value="F:DNA-binding transcription factor activity"/>
    <property type="evidence" value="ECO:0007669"/>
    <property type="project" value="InterPro"/>
</dbReference>
<dbReference type="HOGENOM" id="CLU_083287_4_2_11"/>
<dbReference type="SMART" id="SM00347">
    <property type="entry name" value="HTH_MARR"/>
    <property type="match status" value="1"/>
</dbReference>
<organism evidence="2 3">
    <name type="scientific">Conexibacter woesei (strain DSM 14684 / CCUG 47730 / CIP 108061 / JCM 11494 / NBRC 100937 / ID131577)</name>
    <dbReference type="NCBI Taxonomy" id="469383"/>
    <lineage>
        <taxon>Bacteria</taxon>
        <taxon>Bacillati</taxon>
        <taxon>Actinomycetota</taxon>
        <taxon>Thermoleophilia</taxon>
        <taxon>Solirubrobacterales</taxon>
        <taxon>Conexibacteraceae</taxon>
        <taxon>Conexibacter</taxon>
    </lineage>
</organism>
<dbReference type="InterPro" id="IPR039422">
    <property type="entry name" value="MarR/SlyA-like"/>
</dbReference>